<feature type="domain" description="ABC3 transporter permease C-terminal" evidence="8">
    <location>
        <begin position="278"/>
        <end position="394"/>
    </location>
</feature>
<keyword evidence="5 7" id="KW-0472">Membrane</keyword>
<keyword evidence="11" id="KW-1185">Reference proteome</keyword>
<name>A0A4Q1CAC6_9BACT</name>
<accession>A0A4Q1CAC6</accession>
<keyword evidence="2" id="KW-1003">Cell membrane</keyword>
<feature type="transmembrane region" description="Helical" evidence="7">
    <location>
        <begin position="420"/>
        <end position="444"/>
    </location>
</feature>
<protein>
    <submittedName>
        <fullName evidence="10">ABC transporter permease</fullName>
    </submittedName>
</protein>
<organism evidence="10 11">
    <name type="scientific">Oleiharenicola lentus</name>
    <dbReference type="NCBI Taxonomy" id="2508720"/>
    <lineage>
        <taxon>Bacteria</taxon>
        <taxon>Pseudomonadati</taxon>
        <taxon>Verrucomicrobiota</taxon>
        <taxon>Opitutia</taxon>
        <taxon>Opitutales</taxon>
        <taxon>Opitutaceae</taxon>
        <taxon>Oleiharenicola</taxon>
    </lineage>
</organism>
<feature type="transmembrane region" description="Helical" evidence="7">
    <location>
        <begin position="20"/>
        <end position="44"/>
    </location>
</feature>
<feature type="transmembrane region" description="Helical" evidence="7">
    <location>
        <begin position="370"/>
        <end position="391"/>
    </location>
</feature>
<dbReference type="GO" id="GO:0005886">
    <property type="term" value="C:plasma membrane"/>
    <property type="evidence" value="ECO:0007669"/>
    <property type="project" value="UniProtKB-SubCell"/>
</dbReference>
<feature type="transmembrane region" description="Helical" evidence="7">
    <location>
        <begin position="272"/>
        <end position="298"/>
    </location>
</feature>
<dbReference type="AlphaFoldDB" id="A0A4Q1CAC6"/>
<feature type="transmembrane region" description="Helical" evidence="7">
    <location>
        <begin position="318"/>
        <end position="341"/>
    </location>
</feature>
<dbReference type="InterPro" id="IPR017800">
    <property type="entry name" value="ADOP"/>
</dbReference>
<dbReference type="PANTHER" id="PTHR30572">
    <property type="entry name" value="MEMBRANE COMPONENT OF TRANSPORTER-RELATED"/>
    <property type="match status" value="1"/>
</dbReference>
<dbReference type="Pfam" id="PF02687">
    <property type="entry name" value="FtsX"/>
    <property type="match status" value="2"/>
</dbReference>
<dbReference type="EMBL" id="SDHX01000001">
    <property type="protein sequence ID" value="RXK56025.1"/>
    <property type="molecule type" value="Genomic_DNA"/>
</dbReference>
<dbReference type="RefSeq" id="WP_129047392.1">
    <property type="nucleotide sequence ID" value="NZ_SDHX01000001.1"/>
</dbReference>
<comment type="subcellular location">
    <subcellularLocation>
        <location evidence="1">Cell membrane</location>
        <topology evidence="1">Multi-pass membrane protein</topology>
    </subcellularLocation>
</comment>
<keyword evidence="3 7" id="KW-0812">Transmembrane</keyword>
<dbReference type="InterPro" id="IPR003838">
    <property type="entry name" value="ABC3_permease_C"/>
</dbReference>
<evidence type="ECO:0000256" key="2">
    <source>
        <dbReference type="ARBA" id="ARBA00022475"/>
    </source>
</evidence>
<dbReference type="PANTHER" id="PTHR30572:SF4">
    <property type="entry name" value="ABC TRANSPORTER PERMEASE YTRF"/>
    <property type="match status" value="1"/>
</dbReference>
<dbReference type="Proteomes" id="UP000290218">
    <property type="component" value="Unassembled WGS sequence"/>
</dbReference>
<evidence type="ECO:0000256" key="4">
    <source>
        <dbReference type="ARBA" id="ARBA00022989"/>
    </source>
</evidence>
<feature type="transmembrane region" description="Helical" evidence="7">
    <location>
        <begin position="741"/>
        <end position="759"/>
    </location>
</feature>
<evidence type="ECO:0000256" key="7">
    <source>
        <dbReference type="SAM" id="Phobius"/>
    </source>
</evidence>
<comment type="similarity">
    <text evidence="6">Belongs to the ABC-4 integral membrane protein family.</text>
</comment>
<reference evidence="10 11" key="1">
    <citation type="submission" date="2019-01" db="EMBL/GenBank/DDBJ databases">
        <title>Lacunisphaera sp. strain TWA-58.</title>
        <authorList>
            <person name="Chen W.-M."/>
        </authorList>
    </citation>
    <scope>NUCLEOTIDE SEQUENCE [LARGE SCALE GENOMIC DNA]</scope>
    <source>
        <strain evidence="10 11">TWA-58</strain>
    </source>
</reference>
<proteinExistence type="inferred from homology"/>
<dbReference type="OrthoDB" id="1451596at2"/>
<feature type="transmembrane region" description="Helical" evidence="7">
    <location>
        <begin position="771"/>
        <end position="791"/>
    </location>
</feature>
<feature type="transmembrane region" description="Helical" evidence="7">
    <location>
        <begin position="679"/>
        <end position="704"/>
    </location>
</feature>
<evidence type="ECO:0000259" key="8">
    <source>
        <dbReference type="Pfam" id="PF02687"/>
    </source>
</evidence>
<dbReference type="InterPro" id="IPR025857">
    <property type="entry name" value="MacB_PCD"/>
</dbReference>
<feature type="domain" description="MacB-like periplasmic core" evidence="9">
    <location>
        <begin position="18"/>
        <end position="234"/>
    </location>
</feature>
<gene>
    <name evidence="10" type="ORF">ESB00_09140</name>
</gene>
<evidence type="ECO:0000256" key="5">
    <source>
        <dbReference type="ARBA" id="ARBA00023136"/>
    </source>
</evidence>
<comment type="caution">
    <text evidence="10">The sequence shown here is derived from an EMBL/GenBank/DDBJ whole genome shotgun (WGS) entry which is preliminary data.</text>
</comment>
<dbReference type="GO" id="GO:0022857">
    <property type="term" value="F:transmembrane transporter activity"/>
    <property type="evidence" value="ECO:0007669"/>
    <property type="project" value="TreeGrafter"/>
</dbReference>
<feature type="domain" description="MacB-like periplasmic core" evidence="9">
    <location>
        <begin position="428"/>
        <end position="611"/>
    </location>
</feature>
<dbReference type="Pfam" id="PF12704">
    <property type="entry name" value="MacB_PCD"/>
    <property type="match status" value="2"/>
</dbReference>
<dbReference type="InterPro" id="IPR050250">
    <property type="entry name" value="Macrolide_Exporter_MacB"/>
</dbReference>
<evidence type="ECO:0000259" key="9">
    <source>
        <dbReference type="Pfam" id="PF12704"/>
    </source>
</evidence>
<evidence type="ECO:0000313" key="11">
    <source>
        <dbReference type="Proteomes" id="UP000290218"/>
    </source>
</evidence>
<evidence type="ECO:0000256" key="3">
    <source>
        <dbReference type="ARBA" id="ARBA00022692"/>
    </source>
</evidence>
<dbReference type="NCBIfam" id="TIGR03434">
    <property type="entry name" value="ADOP"/>
    <property type="match status" value="1"/>
</dbReference>
<evidence type="ECO:0000256" key="6">
    <source>
        <dbReference type="ARBA" id="ARBA00038076"/>
    </source>
</evidence>
<sequence length="808" mass="88369">MSSLRFALRQLVKSPGFTITAVASFALGIGLVATQFSLIDAVLLRNMPLPDVGKLYHIGWQLPKTSEPERWDVLPHRDYLLLRERQTHFESLAATQWLGLNLSGTGRVPSRHTGSLTTANLLETVRMQPMLGRWFTAEEDRPGQPLFIILSHTLWQEAFGGLPAVLGSQVNINGEPGTIIGIMPPKFAFPGSAELWINLRAIPADPRERLVDRVEVFGRLKPEATPELAKVELDGLAASFAKLWPETNAGYDRANLQTVVQAYSGGGARPMLFLMLAMTLFILALACVNVATMLLGRATLRTRELAVRAAVGATRGHLIFQLLLESLLLAILGCLGGLLVAQTGVDFLQGYLVTQRTVPEWMEFRLDERVLAVAVISTLLAGILAGIVPAWQCSHVDVNTALKDVGRGSSGAGAGRLTRWLVSAQIAFATMLLVAAGVMSLTVYEARLVNLRYNPDKLLTGRIELQEGTQPTPEARARFYRRLLERLQAEPGVEAVAVSSRNFIGPGVPTQIETEGSTFANVNERPVAWLEVVSSDFFRLISVKPVSGRLFDNREQTITEERSVIINDSFARRFFPRQDPLGRRFRTNQTQEKWVTVIGVVPDLQMQGTFDEPGRNEAGFYLAQDQMGWGWLDLFIRTKADALQLVDPMRRAIAEIDPNQPIHSVGTLASQTAQALRGFTILGILAAVFALISLFLGAIGVYGVTTQAVNRRTREFGVRMALGSTVGQLLRLVLRQGGQQIALGLAIGLVGGFLLTRPLEQVFGSSMTNNPLIYVGVAVTISAIGLLALWLPARRAAKVDPNTALRAE</sequence>
<keyword evidence="4 7" id="KW-1133">Transmembrane helix</keyword>
<feature type="domain" description="ABC3 transporter permease C-terminal" evidence="8">
    <location>
        <begin position="688"/>
        <end position="801"/>
    </location>
</feature>
<evidence type="ECO:0000256" key="1">
    <source>
        <dbReference type="ARBA" id="ARBA00004651"/>
    </source>
</evidence>
<evidence type="ECO:0000313" key="10">
    <source>
        <dbReference type="EMBL" id="RXK56025.1"/>
    </source>
</evidence>